<evidence type="ECO:0000313" key="3">
    <source>
        <dbReference type="EMBL" id="EUN21434.1"/>
    </source>
</evidence>
<dbReference type="SMART" id="SM00825">
    <property type="entry name" value="PKS_KS"/>
    <property type="match status" value="1"/>
</dbReference>
<proteinExistence type="inferred from homology"/>
<dbReference type="GO" id="GO:0044550">
    <property type="term" value="P:secondary metabolite biosynthetic process"/>
    <property type="evidence" value="ECO:0007669"/>
    <property type="project" value="TreeGrafter"/>
</dbReference>
<organism evidence="3 4">
    <name type="scientific">Bipolaris victoriae (strain FI3)</name>
    <name type="common">Victoria blight of oats agent</name>
    <name type="synonym">Cochliobolus victoriae</name>
    <dbReference type="NCBI Taxonomy" id="930091"/>
    <lineage>
        <taxon>Eukaryota</taxon>
        <taxon>Fungi</taxon>
        <taxon>Dikarya</taxon>
        <taxon>Ascomycota</taxon>
        <taxon>Pezizomycotina</taxon>
        <taxon>Dothideomycetes</taxon>
        <taxon>Pleosporomycetidae</taxon>
        <taxon>Pleosporales</taxon>
        <taxon>Pleosporineae</taxon>
        <taxon>Pleosporaceae</taxon>
        <taxon>Bipolaris</taxon>
    </lineage>
</organism>
<dbReference type="AlphaFoldDB" id="W7E2U9"/>
<dbReference type="EMBL" id="KI968848">
    <property type="protein sequence ID" value="EUN21434.1"/>
    <property type="molecule type" value="Genomic_DNA"/>
</dbReference>
<feature type="domain" description="Ketosynthase family 3 (KS3)" evidence="2">
    <location>
        <begin position="1"/>
        <end position="308"/>
    </location>
</feature>
<dbReference type="SUPFAM" id="SSF53901">
    <property type="entry name" value="Thiolase-like"/>
    <property type="match status" value="1"/>
</dbReference>
<name>W7E2U9_BIPV3</name>
<evidence type="ECO:0000313" key="4">
    <source>
        <dbReference type="Proteomes" id="UP000054337"/>
    </source>
</evidence>
<dbReference type="Pfam" id="PF00109">
    <property type="entry name" value="ketoacyl-synt"/>
    <property type="match status" value="1"/>
</dbReference>
<gene>
    <name evidence="3" type="ORF">COCVIDRAFT_20667</name>
</gene>
<dbReference type="Proteomes" id="UP000054337">
    <property type="component" value="Unassembled WGS sequence"/>
</dbReference>
<dbReference type="PANTHER" id="PTHR43775:SF18">
    <property type="entry name" value="ENZYME, PUTATIVE (JCVI)-RELATED"/>
    <property type="match status" value="1"/>
</dbReference>
<dbReference type="InterPro" id="IPR014030">
    <property type="entry name" value="Ketoacyl_synth_N"/>
</dbReference>
<dbReference type="PANTHER" id="PTHR43775">
    <property type="entry name" value="FATTY ACID SYNTHASE"/>
    <property type="match status" value="1"/>
</dbReference>
<dbReference type="InterPro" id="IPR014031">
    <property type="entry name" value="Ketoacyl_synth_C"/>
</dbReference>
<dbReference type="CDD" id="cd00833">
    <property type="entry name" value="PKS"/>
    <property type="match status" value="1"/>
</dbReference>
<dbReference type="InterPro" id="IPR020841">
    <property type="entry name" value="PKS_Beta-ketoAc_synthase_dom"/>
</dbReference>
<evidence type="ECO:0000256" key="1">
    <source>
        <dbReference type="RuleBase" id="RU003694"/>
    </source>
</evidence>
<dbReference type="RefSeq" id="XP_014550998.1">
    <property type="nucleotide sequence ID" value="XM_014695512.1"/>
</dbReference>
<accession>W7E2U9</accession>
<protein>
    <recommendedName>
        <fullName evidence="2">Ketosynthase family 3 (KS3) domain-containing protein</fullName>
    </recommendedName>
</protein>
<dbReference type="HOGENOM" id="CLU_903115_0_0_1"/>
<dbReference type="PROSITE" id="PS52004">
    <property type="entry name" value="KS3_2"/>
    <property type="match status" value="1"/>
</dbReference>
<comment type="similarity">
    <text evidence="1">Belongs to the thiolase-like superfamily. Beta-ketoacyl-ACP synthases family.</text>
</comment>
<reference evidence="3 4" key="1">
    <citation type="journal article" date="2013" name="PLoS Genet.">
        <title>Comparative genome structure, secondary metabolite, and effector coding capacity across Cochliobolus pathogens.</title>
        <authorList>
            <person name="Condon B.J."/>
            <person name="Leng Y."/>
            <person name="Wu D."/>
            <person name="Bushley K.E."/>
            <person name="Ohm R.A."/>
            <person name="Otillar R."/>
            <person name="Martin J."/>
            <person name="Schackwitz W."/>
            <person name="Grimwood J."/>
            <person name="MohdZainudin N."/>
            <person name="Xue C."/>
            <person name="Wang R."/>
            <person name="Manning V.A."/>
            <person name="Dhillon B."/>
            <person name="Tu Z.J."/>
            <person name="Steffenson B.J."/>
            <person name="Salamov A."/>
            <person name="Sun H."/>
            <person name="Lowry S."/>
            <person name="LaButti K."/>
            <person name="Han J."/>
            <person name="Copeland A."/>
            <person name="Lindquist E."/>
            <person name="Barry K."/>
            <person name="Schmutz J."/>
            <person name="Baker S.E."/>
            <person name="Ciuffetti L.M."/>
            <person name="Grigoriev I.V."/>
            <person name="Zhong S."/>
            <person name="Turgeon B.G."/>
        </authorList>
    </citation>
    <scope>NUCLEOTIDE SEQUENCE [LARGE SCALE GENOMIC DNA]</scope>
    <source>
        <strain evidence="3 4">FI3</strain>
    </source>
</reference>
<evidence type="ECO:0000259" key="2">
    <source>
        <dbReference type="PROSITE" id="PS52004"/>
    </source>
</evidence>
<dbReference type="Gene3D" id="3.40.47.10">
    <property type="match status" value="1"/>
</dbReference>
<dbReference type="GO" id="GO:0006633">
    <property type="term" value="P:fatty acid biosynthetic process"/>
    <property type="evidence" value="ECO:0007669"/>
    <property type="project" value="TreeGrafter"/>
</dbReference>
<dbReference type="InterPro" id="IPR050091">
    <property type="entry name" value="PKS_NRPS_Biosynth_Enz"/>
</dbReference>
<dbReference type="InterPro" id="IPR016039">
    <property type="entry name" value="Thiolase-like"/>
</dbReference>
<keyword evidence="1" id="KW-0808">Transferase</keyword>
<dbReference type="GeneID" id="26252582"/>
<dbReference type="GO" id="GO:0004312">
    <property type="term" value="F:fatty acid synthase activity"/>
    <property type="evidence" value="ECO:0007669"/>
    <property type="project" value="TreeGrafter"/>
</dbReference>
<sequence length="308" mass="32755">MKSPGGMFMDYVDPAVFGSQFFGIGQADCALENGGISLEIISGTRTDVAIGNRFSDYTATRKRDPEDRAGSITIGLPPSILSNRLGLFFSKVSGPSISINTACFGSLVSLDVACRFSDTHQADSVIVGGTNLWLAPDQNKEIGTTNKTQSASGQYRSLDASADGYVKANATYIVYLKRLDDAIRDNDSIRAVIRGAAGRTNPSSEAHAAVTKMTDKDTGITNFRTTRYIKCYRTSTLTKSPIKAQGVALVSAPGRPTSQELMIRSIKSNIGHSGAAAGISGLIKATMAVERGQISGNLNFIKPNPRID</sequence>
<dbReference type="Pfam" id="PF02801">
    <property type="entry name" value="Ketoacyl-synt_C"/>
    <property type="match status" value="1"/>
</dbReference>
<keyword evidence="4" id="KW-1185">Reference proteome</keyword>